<evidence type="ECO:0000313" key="1">
    <source>
        <dbReference type="EMBL" id="BBA29719.1"/>
    </source>
</evidence>
<gene>
    <name evidence="1" type="ORF">PMEL_200240</name>
</gene>
<organism evidence="1 2">
    <name type="scientific">Prevotella melaninogenica</name>
    <dbReference type="NCBI Taxonomy" id="28132"/>
    <lineage>
        <taxon>Bacteria</taxon>
        <taxon>Pseudomonadati</taxon>
        <taxon>Bacteroidota</taxon>
        <taxon>Bacteroidia</taxon>
        <taxon>Bacteroidales</taxon>
        <taxon>Prevotellaceae</taxon>
        <taxon>Prevotella</taxon>
    </lineage>
</organism>
<dbReference type="Proteomes" id="UP000267517">
    <property type="component" value="Chromosome II"/>
</dbReference>
<name>A0A250KJ31_9BACT</name>
<dbReference type="RefSeq" id="WP_145985359.1">
    <property type="nucleotide sequence ID" value="NZ_AP018050.1"/>
</dbReference>
<accession>A0A250KJ31</accession>
<dbReference type="EMBL" id="AP018050">
    <property type="protein sequence ID" value="BBA29719.1"/>
    <property type="molecule type" value="Genomic_DNA"/>
</dbReference>
<reference evidence="1 2" key="1">
    <citation type="submission" date="2017-05" db="EMBL/GenBank/DDBJ databases">
        <title>whole genome sequence of Prevotella melaninogenica GAI 07411.</title>
        <authorList>
            <person name="Kondo Y."/>
            <person name="Hoshino T."/>
        </authorList>
    </citation>
    <scope>NUCLEOTIDE SEQUENCE [LARGE SCALE GENOMIC DNA]</scope>
    <source>
        <strain evidence="1 2">GAI 07411</strain>
    </source>
</reference>
<proteinExistence type="predicted"/>
<evidence type="ECO:0000313" key="2">
    <source>
        <dbReference type="Proteomes" id="UP000267517"/>
    </source>
</evidence>
<sequence>MELYENSYNLTVQHTAGVVTMQLAEYLEHVLFQLGSKILAKPSNIQNLSTKPVSLIEVNVSS</sequence>
<dbReference type="AlphaFoldDB" id="A0A250KJ31"/>
<protein>
    <submittedName>
        <fullName evidence="1">Uncharacterized protein</fullName>
    </submittedName>
</protein>